<dbReference type="RefSeq" id="WP_330135928.1">
    <property type="nucleotide sequence ID" value="NZ_JAUTXY010000014.1"/>
</dbReference>
<organism evidence="2 3">
    <name type="scientific">Rhodococcus artemisiae</name>
    <dbReference type="NCBI Taxonomy" id="714159"/>
    <lineage>
        <taxon>Bacteria</taxon>
        <taxon>Bacillati</taxon>
        <taxon>Actinomycetota</taxon>
        <taxon>Actinomycetes</taxon>
        <taxon>Mycobacteriales</taxon>
        <taxon>Nocardiaceae</taxon>
        <taxon>Rhodococcus</taxon>
    </lineage>
</organism>
<keyword evidence="1" id="KW-1133">Transmembrane helix</keyword>
<evidence type="ECO:0000313" key="3">
    <source>
        <dbReference type="Proteomes" id="UP001336020"/>
    </source>
</evidence>
<sequence>MNHAIRGEFTRLFSTRLPLWALIAAVASGAGLTGVLGLIGPENASPPMPGLDTPEGVGIAVGLTGLLLFVPALFGTVAITSEYRHRTIGTTFLAIPRRGTLLGAKLFVYSIFGLVYGLLMSLSSATALWSVAAVRDVALGASATDLATLLTRMAAAAAIYTVLGVGIGALVRNQLVAVGIVLGYFYFLEPVLMILPGVHTLYQFLPGGATAALTDFTFLADTLTQETSMSEPAMLSPLTGALVLVFYAAIASVAAVAAPLRRDLA</sequence>
<feature type="transmembrane region" description="Helical" evidence="1">
    <location>
        <begin position="106"/>
        <end position="129"/>
    </location>
</feature>
<dbReference type="Proteomes" id="UP001336020">
    <property type="component" value="Unassembled WGS sequence"/>
</dbReference>
<feature type="transmembrane region" description="Helical" evidence="1">
    <location>
        <begin position="149"/>
        <end position="170"/>
    </location>
</feature>
<feature type="transmembrane region" description="Helical" evidence="1">
    <location>
        <begin position="175"/>
        <end position="195"/>
    </location>
</feature>
<evidence type="ECO:0000313" key="2">
    <source>
        <dbReference type="EMBL" id="MEE2060750.1"/>
    </source>
</evidence>
<protein>
    <recommendedName>
        <fullName evidence="4">ABC-2 family transporter</fullName>
    </recommendedName>
</protein>
<evidence type="ECO:0000256" key="1">
    <source>
        <dbReference type="SAM" id="Phobius"/>
    </source>
</evidence>
<gene>
    <name evidence="2" type="ORF">Q7514_24835</name>
</gene>
<keyword evidence="1" id="KW-0812">Transmembrane</keyword>
<comment type="caution">
    <text evidence="2">The sequence shown here is derived from an EMBL/GenBank/DDBJ whole genome shotgun (WGS) entry which is preliminary data.</text>
</comment>
<reference evidence="2 3" key="1">
    <citation type="submission" date="2023-07" db="EMBL/GenBank/DDBJ databases">
        <authorList>
            <person name="Girao M."/>
            <person name="Carvalho M.F."/>
        </authorList>
    </citation>
    <scope>NUCLEOTIDE SEQUENCE [LARGE SCALE GENOMIC DNA]</scope>
    <source>
        <strain evidence="2 3">YIM65754</strain>
    </source>
</reference>
<keyword evidence="1" id="KW-0472">Membrane</keyword>
<proteinExistence type="predicted"/>
<feature type="transmembrane region" description="Helical" evidence="1">
    <location>
        <begin position="59"/>
        <end position="79"/>
    </location>
</feature>
<accession>A0ABU7LGS0</accession>
<feature type="transmembrane region" description="Helical" evidence="1">
    <location>
        <begin position="238"/>
        <end position="260"/>
    </location>
</feature>
<name>A0ABU7LGS0_9NOCA</name>
<dbReference type="EMBL" id="JAUTXY010000014">
    <property type="protein sequence ID" value="MEE2060750.1"/>
    <property type="molecule type" value="Genomic_DNA"/>
</dbReference>
<evidence type="ECO:0008006" key="4">
    <source>
        <dbReference type="Google" id="ProtNLM"/>
    </source>
</evidence>
<feature type="transmembrane region" description="Helical" evidence="1">
    <location>
        <begin position="20"/>
        <end position="39"/>
    </location>
</feature>
<keyword evidence="3" id="KW-1185">Reference proteome</keyword>